<dbReference type="Pfam" id="PF00280">
    <property type="entry name" value="potato_inhibit"/>
    <property type="match status" value="1"/>
</dbReference>
<dbReference type="GO" id="GO:0009611">
    <property type="term" value="P:response to wounding"/>
    <property type="evidence" value="ECO:0007669"/>
    <property type="project" value="InterPro"/>
</dbReference>
<dbReference type="PRINTS" id="PR00292">
    <property type="entry name" value="POTATOINHBTR"/>
</dbReference>
<keyword evidence="5" id="KW-1185">Reference proteome</keyword>
<dbReference type="PANTHER" id="PTHR33091:SF83">
    <property type="entry name" value="SERINE PROTEASE INHIBITOR, POTATO INHIBITOR I-TYPE FAMILY PROTEIN-RELATED"/>
    <property type="match status" value="1"/>
</dbReference>
<dbReference type="SUPFAM" id="SSF54654">
    <property type="entry name" value="CI-2 family of serine protease inhibitors"/>
    <property type="match status" value="1"/>
</dbReference>
<evidence type="ECO:0000256" key="1">
    <source>
        <dbReference type="ARBA" id="ARBA00008210"/>
    </source>
</evidence>
<accession>A0A5C7IS73</accession>
<evidence type="ECO:0000313" key="5">
    <source>
        <dbReference type="Proteomes" id="UP000323000"/>
    </source>
</evidence>
<comment type="similarity">
    <text evidence="1">Belongs to the protease inhibitor I13 (potato type I serine protease inhibitor) family.</text>
</comment>
<proteinExistence type="inferred from homology"/>
<dbReference type="AlphaFoldDB" id="A0A5C7IS73"/>
<dbReference type="InterPro" id="IPR000864">
    <property type="entry name" value="Prot_inh_pot1"/>
</dbReference>
<name>A0A5C7IS73_9ROSI</name>
<reference evidence="5" key="1">
    <citation type="journal article" date="2019" name="Gigascience">
        <title>De novo genome assembly of the endangered Acer yangbiense, a plant species with extremely small populations endemic to Yunnan Province, China.</title>
        <authorList>
            <person name="Yang J."/>
            <person name="Wariss H.M."/>
            <person name="Tao L."/>
            <person name="Zhang R."/>
            <person name="Yun Q."/>
            <person name="Hollingsworth P."/>
            <person name="Dao Z."/>
            <person name="Luo G."/>
            <person name="Guo H."/>
            <person name="Ma Y."/>
            <person name="Sun W."/>
        </authorList>
    </citation>
    <scope>NUCLEOTIDE SEQUENCE [LARGE SCALE GENOMIC DNA]</scope>
    <source>
        <strain evidence="5">cv. Malutang</strain>
    </source>
</reference>
<gene>
    <name evidence="4" type="ORF">EZV62_000822</name>
</gene>
<comment type="caution">
    <text evidence="4">The sequence shown here is derived from an EMBL/GenBank/DDBJ whole genome shotgun (WGS) entry which is preliminary data.</text>
</comment>
<sequence>MTARCPGKKSWPELVGARGEDAVATIKRENSSIHFPIIVVEGTPVTFDYLCTRVWVWVNTSGFVVRVPKVG</sequence>
<evidence type="ECO:0000313" key="4">
    <source>
        <dbReference type="EMBL" id="TXG72243.1"/>
    </source>
</evidence>
<dbReference type="EMBL" id="VAHF01000001">
    <property type="protein sequence ID" value="TXG72243.1"/>
    <property type="molecule type" value="Genomic_DNA"/>
</dbReference>
<evidence type="ECO:0000256" key="3">
    <source>
        <dbReference type="ARBA" id="ARBA00022900"/>
    </source>
</evidence>
<dbReference type="OrthoDB" id="10013825at2759"/>
<evidence type="ECO:0000256" key="2">
    <source>
        <dbReference type="ARBA" id="ARBA00022690"/>
    </source>
</evidence>
<dbReference type="InterPro" id="IPR036354">
    <property type="entry name" value="Prot_inh_pot1_sf"/>
</dbReference>
<dbReference type="PROSITE" id="PS00285">
    <property type="entry name" value="POTATO_INHIBITOR"/>
    <property type="match status" value="1"/>
</dbReference>
<protein>
    <submittedName>
        <fullName evidence="4">Uncharacterized protein</fullName>
    </submittedName>
</protein>
<keyword evidence="3" id="KW-0722">Serine protease inhibitor</keyword>
<dbReference type="Proteomes" id="UP000323000">
    <property type="component" value="Chromosome 1"/>
</dbReference>
<dbReference type="Gene3D" id="3.30.10.10">
    <property type="entry name" value="Trypsin Inhibitor V, subunit A"/>
    <property type="match status" value="1"/>
</dbReference>
<keyword evidence="2" id="KW-0646">Protease inhibitor</keyword>
<dbReference type="GO" id="GO:0004867">
    <property type="term" value="F:serine-type endopeptidase inhibitor activity"/>
    <property type="evidence" value="ECO:0007669"/>
    <property type="project" value="UniProtKB-KW"/>
</dbReference>
<dbReference type="PANTHER" id="PTHR33091">
    <property type="entry name" value="PROTEIN, PUTATIVE, EXPRESSED-RELATED"/>
    <property type="match status" value="1"/>
</dbReference>
<organism evidence="4 5">
    <name type="scientific">Acer yangbiense</name>
    <dbReference type="NCBI Taxonomy" id="1000413"/>
    <lineage>
        <taxon>Eukaryota</taxon>
        <taxon>Viridiplantae</taxon>
        <taxon>Streptophyta</taxon>
        <taxon>Embryophyta</taxon>
        <taxon>Tracheophyta</taxon>
        <taxon>Spermatophyta</taxon>
        <taxon>Magnoliopsida</taxon>
        <taxon>eudicotyledons</taxon>
        <taxon>Gunneridae</taxon>
        <taxon>Pentapetalae</taxon>
        <taxon>rosids</taxon>
        <taxon>malvids</taxon>
        <taxon>Sapindales</taxon>
        <taxon>Sapindaceae</taxon>
        <taxon>Hippocastanoideae</taxon>
        <taxon>Acereae</taxon>
        <taxon>Acer</taxon>
    </lineage>
</organism>